<feature type="transmembrane region" description="Helical" evidence="6">
    <location>
        <begin position="12"/>
        <end position="29"/>
    </location>
</feature>
<feature type="transmembrane region" description="Helical" evidence="6">
    <location>
        <begin position="123"/>
        <end position="144"/>
    </location>
</feature>
<dbReference type="EMBL" id="VINQ01000002">
    <property type="protein sequence ID" value="KAA0920277.1"/>
    <property type="molecule type" value="Genomic_DNA"/>
</dbReference>
<dbReference type="Proteomes" id="UP000325291">
    <property type="component" value="Unassembled WGS sequence"/>
</dbReference>
<dbReference type="InterPro" id="IPR043428">
    <property type="entry name" value="LivM-like"/>
</dbReference>
<comment type="subcellular location">
    <subcellularLocation>
        <location evidence="1">Cell membrane</location>
        <topology evidence="1">Multi-pass membrane protein</topology>
    </subcellularLocation>
</comment>
<keyword evidence="2" id="KW-1003">Cell membrane</keyword>
<organism evidence="7 8">
    <name type="scientific">Aquicoccus porphyridii</name>
    <dbReference type="NCBI Taxonomy" id="1852029"/>
    <lineage>
        <taxon>Bacteria</taxon>
        <taxon>Pseudomonadati</taxon>
        <taxon>Pseudomonadota</taxon>
        <taxon>Alphaproteobacteria</taxon>
        <taxon>Rhodobacterales</taxon>
        <taxon>Paracoccaceae</taxon>
        <taxon>Aquicoccus</taxon>
    </lineage>
</organism>
<feature type="transmembrane region" description="Helical" evidence="6">
    <location>
        <begin position="201"/>
        <end position="221"/>
    </location>
</feature>
<evidence type="ECO:0000313" key="8">
    <source>
        <dbReference type="Proteomes" id="UP000325291"/>
    </source>
</evidence>
<feature type="transmembrane region" description="Helical" evidence="6">
    <location>
        <begin position="354"/>
        <end position="375"/>
    </location>
</feature>
<name>A0A5A9ZSW2_9RHOB</name>
<feature type="transmembrane region" description="Helical" evidence="6">
    <location>
        <begin position="325"/>
        <end position="348"/>
    </location>
</feature>
<gene>
    <name evidence="7" type="ORF">FLO80_03950</name>
</gene>
<keyword evidence="4 6" id="KW-1133">Transmembrane helix</keyword>
<dbReference type="GO" id="GO:0005886">
    <property type="term" value="C:plasma membrane"/>
    <property type="evidence" value="ECO:0007669"/>
    <property type="project" value="UniProtKB-SubCell"/>
</dbReference>
<dbReference type="PANTHER" id="PTHR30482">
    <property type="entry name" value="HIGH-AFFINITY BRANCHED-CHAIN AMINO ACID TRANSPORT SYSTEM PERMEASE"/>
    <property type="match status" value="1"/>
</dbReference>
<dbReference type="PANTHER" id="PTHR30482:SF17">
    <property type="entry name" value="ABC TRANSPORTER ATP-BINDING PROTEIN"/>
    <property type="match status" value="1"/>
</dbReference>
<evidence type="ECO:0000256" key="4">
    <source>
        <dbReference type="ARBA" id="ARBA00022989"/>
    </source>
</evidence>
<evidence type="ECO:0000256" key="1">
    <source>
        <dbReference type="ARBA" id="ARBA00004651"/>
    </source>
</evidence>
<keyword evidence="3 6" id="KW-0812">Transmembrane</keyword>
<evidence type="ECO:0000256" key="5">
    <source>
        <dbReference type="ARBA" id="ARBA00023136"/>
    </source>
</evidence>
<keyword evidence="5 6" id="KW-0472">Membrane</keyword>
<dbReference type="RefSeq" id="WP_111363678.1">
    <property type="nucleotide sequence ID" value="NZ_JASHJG010000031.1"/>
</dbReference>
<feature type="transmembrane region" description="Helical" evidence="6">
    <location>
        <begin position="91"/>
        <end position="116"/>
    </location>
</feature>
<feature type="transmembrane region" description="Helical" evidence="6">
    <location>
        <begin position="248"/>
        <end position="268"/>
    </location>
</feature>
<evidence type="ECO:0000256" key="3">
    <source>
        <dbReference type="ARBA" id="ARBA00022692"/>
    </source>
</evidence>
<keyword evidence="8" id="KW-1185">Reference proteome</keyword>
<protein>
    <submittedName>
        <fullName evidence="7">Branched-chain amino acid ABC transporter permease</fullName>
    </submittedName>
</protein>
<evidence type="ECO:0000256" key="2">
    <source>
        <dbReference type="ARBA" id="ARBA00022475"/>
    </source>
</evidence>
<comment type="caution">
    <text evidence="7">The sequence shown here is derived from an EMBL/GenBank/DDBJ whole genome shotgun (WGS) entry which is preliminary data.</text>
</comment>
<evidence type="ECO:0000313" key="7">
    <source>
        <dbReference type="EMBL" id="KAA0920277.1"/>
    </source>
</evidence>
<dbReference type="CDD" id="cd06581">
    <property type="entry name" value="TM_PBP1_LivM_like"/>
    <property type="match status" value="1"/>
</dbReference>
<sequence length="401" mass="43784">MLGLNNKDTLLLIIVAAITLLAPFILNPFPTQSAMAQFNAGYPDLMQRFVIFGIFAIGFNILFGLTGYLSFGHAAFLGVGSYSAVWMFKLLSMNVIPAILLAMLISGLFAVLIGFVSLRRSGIYFSILTLAFAQMSFNLAYSVLTPITNGETGLQLTLNDPRILGQVTTAEGSIPVTSLFGLEMRSTYEMIFGPWSFQFNAGYYLCAIIMLLSFYIAIRIFRSPFGMMLRAIKSNQTRMSYTGLNPRPYTLAAFVISGMYAGLAGGLMASMDPLAGAERMQWTASGEVVLMTILGGAGTLIGPILGAGFIKYFENIFSKINDNILHSWFAFMPDGFENALVAIVHPFVGKGWHLTLGILFMLVVVFLPGGLVEAGQRVAKLFRRRKSEKTSDESAQSKPAE</sequence>
<dbReference type="GO" id="GO:0015658">
    <property type="term" value="F:branched-chain amino acid transmembrane transporter activity"/>
    <property type="evidence" value="ECO:0007669"/>
    <property type="project" value="InterPro"/>
</dbReference>
<feature type="transmembrane region" description="Helical" evidence="6">
    <location>
        <begin position="49"/>
        <end position="71"/>
    </location>
</feature>
<evidence type="ECO:0000256" key="6">
    <source>
        <dbReference type="SAM" id="Phobius"/>
    </source>
</evidence>
<accession>A0A5A9ZSW2</accession>
<feature type="transmembrane region" description="Helical" evidence="6">
    <location>
        <begin position="288"/>
        <end position="313"/>
    </location>
</feature>
<dbReference type="AlphaFoldDB" id="A0A5A9ZSW2"/>
<dbReference type="InterPro" id="IPR001851">
    <property type="entry name" value="ABC_transp_permease"/>
</dbReference>
<reference evidence="7 8" key="1">
    <citation type="submission" date="2019-07" db="EMBL/GenBank/DDBJ databases">
        <title>Aquicoccus porphyridii gen. nov., sp. nov., isolated from a small marine red alga, Porphyridium marinum.</title>
        <authorList>
            <person name="Liu L."/>
        </authorList>
    </citation>
    <scope>NUCLEOTIDE SEQUENCE [LARGE SCALE GENOMIC DNA]</scope>
    <source>
        <strain evidence="7 8">L1 8-17</strain>
    </source>
</reference>
<proteinExistence type="predicted"/>
<dbReference type="Pfam" id="PF02653">
    <property type="entry name" value="BPD_transp_2"/>
    <property type="match status" value="1"/>
</dbReference>